<dbReference type="Proteomes" id="UP001215151">
    <property type="component" value="Unassembled WGS sequence"/>
</dbReference>
<gene>
    <name evidence="4" type="ORF">ONZ51_g6089</name>
</gene>
<sequence length="402" mass="43280">MGSLLVGIIFPTLLIALSAPCIAGASVEVNRTIDDQKGDSVTGVAPLFLPTGVWNVGQICTSCIISAGHPIDPAQVFDGTWHDTTYDCEGDAGRVVQANFTGHAIYVYNIVLHAPVPHVSNLTNLEFYIDDEHVGSFVHFANASQQTTLPPVSYQMLVYSNNSLEEGEHALEIRTANDTGSLVLFDYLVYTTFENDPPPSSPCSSSSSQTQPTRSPSSKASPALRSQHTANTGTIVGGVIGAIVSTACLLYALYRCRARQRKDAPARIVSQSVRLQVEDVLGYPSISQLQLDRGLFAARTKHPSAMPQDPLRSDATGPPSEWASSAALTERLTLLTQHMRTLQTQVTELRFARKGKEDGLHEAPYTAETEASMSSMLAALQEEVADLRAALGLHGRPPSYEG</sequence>
<feature type="transmembrane region" description="Helical" evidence="2">
    <location>
        <begin position="235"/>
        <end position="254"/>
    </location>
</feature>
<evidence type="ECO:0000256" key="2">
    <source>
        <dbReference type="SAM" id="Phobius"/>
    </source>
</evidence>
<organism evidence="4 5">
    <name type="scientific">Trametes cubensis</name>
    <dbReference type="NCBI Taxonomy" id="1111947"/>
    <lineage>
        <taxon>Eukaryota</taxon>
        <taxon>Fungi</taxon>
        <taxon>Dikarya</taxon>
        <taxon>Basidiomycota</taxon>
        <taxon>Agaricomycotina</taxon>
        <taxon>Agaricomycetes</taxon>
        <taxon>Polyporales</taxon>
        <taxon>Polyporaceae</taxon>
        <taxon>Trametes</taxon>
    </lineage>
</organism>
<dbReference type="EMBL" id="JAPEVG010000140">
    <property type="protein sequence ID" value="KAJ8481304.1"/>
    <property type="molecule type" value="Genomic_DNA"/>
</dbReference>
<keyword evidence="2" id="KW-0812">Transmembrane</keyword>
<reference evidence="4" key="1">
    <citation type="submission" date="2022-11" db="EMBL/GenBank/DDBJ databases">
        <title>Genome Sequence of Cubamyces cubensis.</title>
        <authorList>
            <person name="Buettner E."/>
        </authorList>
    </citation>
    <scope>NUCLEOTIDE SEQUENCE</scope>
    <source>
        <strain evidence="4">MPL-01</strain>
    </source>
</reference>
<dbReference type="AlphaFoldDB" id="A0AAD7XAX0"/>
<name>A0AAD7XAX0_9APHY</name>
<proteinExistence type="predicted"/>
<evidence type="ECO:0000256" key="1">
    <source>
        <dbReference type="SAM" id="MobiDB-lite"/>
    </source>
</evidence>
<evidence type="ECO:0000256" key="3">
    <source>
        <dbReference type="SAM" id="SignalP"/>
    </source>
</evidence>
<comment type="caution">
    <text evidence="4">The sequence shown here is derived from an EMBL/GenBank/DDBJ whole genome shotgun (WGS) entry which is preliminary data.</text>
</comment>
<keyword evidence="2" id="KW-1133">Transmembrane helix</keyword>
<feature type="region of interest" description="Disordered" evidence="1">
    <location>
        <begin position="196"/>
        <end position="226"/>
    </location>
</feature>
<feature type="signal peptide" evidence="3">
    <location>
        <begin position="1"/>
        <end position="24"/>
    </location>
</feature>
<keyword evidence="3" id="KW-0732">Signal</keyword>
<protein>
    <submittedName>
        <fullName evidence="4">Uncharacterized protein</fullName>
    </submittedName>
</protein>
<keyword evidence="5" id="KW-1185">Reference proteome</keyword>
<evidence type="ECO:0000313" key="5">
    <source>
        <dbReference type="Proteomes" id="UP001215151"/>
    </source>
</evidence>
<accession>A0AAD7XAX0</accession>
<keyword evidence="2" id="KW-0472">Membrane</keyword>
<evidence type="ECO:0000313" key="4">
    <source>
        <dbReference type="EMBL" id="KAJ8481304.1"/>
    </source>
</evidence>
<feature type="chain" id="PRO_5042124681" evidence="3">
    <location>
        <begin position="25"/>
        <end position="402"/>
    </location>
</feature>
<feature type="region of interest" description="Disordered" evidence="1">
    <location>
        <begin position="303"/>
        <end position="322"/>
    </location>
</feature>
<feature type="compositionally biased region" description="Low complexity" evidence="1">
    <location>
        <begin position="202"/>
        <end position="218"/>
    </location>
</feature>